<protein>
    <submittedName>
        <fullName evidence="2">Uncharacterized protein</fullName>
    </submittedName>
</protein>
<feature type="region of interest" description="Disordered" evidence="1">
    <location>
        <begin position="52"/>
        <end position="104"/>
    </location>
</feature>
<reference evidence="2" key="1">
    <citation type="submission" date="2021-01" db="EMBL/GenBank/DDBJ databases">
        <title>A chromosome-scale assembly of European eel, Anguilla anguilla.</title>
        <authorList>
            <person name="Henkel C."/>
            <person name="Jong-Raadsen S.A."/>
            <person name="Dufour S."/>
            <person name="Weltzien F.-A."/>
            <person name="Palstra A.P."/>
            <person name="Pelster B."/>
            <person name="Spaink H.P."/>
            <person name="Van Den Thillart G.E."/>
            <person name="Jansen H."/>
            <person name="Zahm M."/>
            <person name="Klopp C."/>
            <person name="Cedric C."/>
            <person name="Louis A."/>
            <person name="Berthelot C."/>
            <person name="Parey E."/>
            <person name="Roest Crollius H."/>
            <person name="Montfort J."/>
            <person name="Robinson-Rechavi M."/>
            <person name="Bucao C."/>
            <person name="Bouchez O."/>
            <person name="Gislard M."/>
            <person name="Lluch J."/>
            <person name="Milhes M."/>
            <person name="Lampietro C."/>
            <person name="Lopez Roques C."/>
            <person name="Donnadieu C."/>
            <person name="Braasch I."/>
            <person name="Desvignes T."/>
            <person name="Postlethwait J."/>
            <person name="Bobe J."/>
            <person name="Guiguen Y."/>
            <person name="Dirks R."/>
        </authorList>
    </citation>
    <scope>NUCLEOTIDE SEQUENCE</scope>
    <source>
        <strain evidence="2">Tag_6206</strain>
        <tissue evidence="2">Liver</tissue>
    </source>
</reference>
<organism evidence="2 3">
    <name type="scientific">Anguilla anguilla</name>
    <name type="common">European freshwater eel</name>
    <name type="synonym">Muraena anguilla</name>
    <dbReference type="NCBI Taxonomy" id="7936"/>
    <lineage>
        <taxon>Eukaryota</taxon>
        <taxon>Metazoa</taxon>
        <taxon>Chordata</taxon>
        <taxon>Craniata</taxon>
        <taxon>Vertebrata</taxon>
        <taxon>Euteleostomi</taxon>
        <taxon>Actinopterygii</taxon>
        <taxon>Neopterygii</taxon>
        <taxon>Teleostei</taxon>
        <taxon>Anguilliformes</taxon>
        <taxon>Anguillidae</taxon>
        <taxon>Anguilla</taxon>
    </lineage>
</organism>
<proteinExistence type="predicted"/>
<evidence type="ECO:0000313" key="2">
    <source>
        <dbReference type="EMBL" id="KAG5841569.1"/>
    </source>
</evidence>
<comment type="caution">
    <text evidence="2">The sequence shown here is derived from an EMBL/GenBank/DDBJ whole genome shotgun (WGS) entry which is preliminary data.</text>
</comment>
<dbReference type="AlphaFoldDB" id="A0A9D3M4H9"/>
<accession>A0A9D3M4H9</accession>
<keyword evidence="3" id="KW-1185">Reference proteome</keyword>
<feature type="compositionally biased region" description="Low complexity" evidence="1">
    <location>
        <begin position="10"/>
        <end position="19"/>
    </location>
</feature>
<evidence type="ECO:0000313" key="3">
    <source>
        <dbReference type="Proteomes" id="UP001044222"/>
    </source>
</evidence>
<name>A0A9D3M4H9_ANGAN</name>
<evidence type="ECO:0000256" key="1">
    <source>
        <dbReference type="SAM" id="MobiDB-lite"/>
    </source>
</evidence>
<dbReference type="EMBL" id="JAFIRN010000009">
    <property type="protein sequence ID" value="KAG5841569.1"/>
    <property type="molecule type" value="Genomic_DNA"/>
</dbReference>
<dbReference type="Proteomes" id="UP001044222">
    <property type="component" value="Chromosome 9"/>
</dbReference>
<feature type="region of interest" description="Disordered" evidence="1">
    <location>
        <begin position="1"/>
        <end position="32"/>
    </location>
</feature>
<gene>
    <name evidence="2" type="ORF">ANANG_G00168000</name>
</gene>
<sequence>MTSDQDTKVVAEPQVQQVQEAKDSPSLESNKVSHLNPNAKVWANHMLSLEAAGTADSAPTPDQWKEASDITADPGPEGYDATEDKEAEYVAPLLLDADDPPRSR</sequence>